<accession>A0A1T2LCU3</accession>
<keyword evidence="3" id="KW-1185">Reference proteome</keyword>
<organism evidence="2 3">
    <name type="scientific">Solemya elarraichensis gill symbiont</name>
    <dbReference type="NCBI Taxonomy" id="1918949"/>
    <lineage>
        <taxon>Bacteria</taxon>
        <taxon>Pseudomonadati</taxon>
        <taxon>Pseudomonadota</taxon>
        <taxon>Gammaproteobacteria</taxon>
        <taxon>sulfur-oxidizing symbionts</taxon>
    </lineage>
</organism>
<dbReference type="AlphaFoldDB" id="A0A1T2LCU3"/>
<evidence type="ECO:0000259" key="1">
    <source>
        <dbReference type="Pfam" id="PF12680"/>
    </source>
</evidence>
<sequence>MFDRNRITELFASIDEKNTEKFATHLSDDCSFRFGNLPVVVGVGGISEFVGGFFDSSAALKHDVVDIWMLPDGAVCHGMVSYTRHDQSVLSIPFSNIFKVDNGTVCEYLIFADTSQLYAQ</sequence>
<feature type="domain" description="SnoaL-like" evidence="1">
    <location>
        <begin position="8"/>
        <end position="108"/>
    </location>
</feature>
<reference evidence="2 3" key="1">
    <citation type="submission" date="2016-11" db="EMBL/GenBank/DDBJ databases">
        <title>Mixed transmission modes and dynamic genome evolution in an obligate animal-bacterial symbiosis.</title>
        <authorList>
            <person name="Russell S.L."/>
            <person name="Corbett-Detig R.B."/>
            <person name="Cavanaugh C.M."/>
        </authorList>
    </citation>
    <scope>NUCLEOTIDE SEQUENCE [LARGE SCALE GENOMIC DNA]</scope>
    <source>
        <strain evidence="2">Sp-SM6</strain>
    </source>
</reference>
<dbReference type="InterPro" id="IPR032710">
    <property type="entry name" value="NTF2-like_dom_sf"/>
</dbReference>
<dbReference type="RefSeq" id="WP_078476001.1">
    <property type="nucleotide sequence ID" value="NZ_MPRK01000007.1"/>
</dbReference>
<evidence type="ECO:0000313" key="3">
    <source>
        <dbReference type="Proteomes" id="UP000190198"/>
    </source>
</evidence>
<dbReference type="Pfam" id="PF12680">
    <property type="entry name" value="SnoaL_2"/>
    <property type="match status" value="1"/>
</dbReference>
<dbReference type="EMBL" id="MPRK01000007">
    <property type="protein sequence ID" value="OOZ42910.1"/>
    <property type="molecule type" value="Genomic_DNA"/>
</dbReference>
<dbReference type="Gene3D" id="3.10.450.50">
    <property type="match status" value="1"/>
</dbReference>
<protein>
    <recommendedName>
        <fullName evidence="1">SnoaL-like domain-containing protein</fullName>
    </recommendedName>
</protein>
<dbReference type="InterPro" id="IPR037401">
    <property type="entry name" value="SnoaL-like"/>
</dbReference>
<proteinExistence type="predicted"/>
<dbReference type="OrthoDB" id="8759424at2"/>
<dbReference type="Proteomes" id="UP000190198">
    <property type="component" value="Unassembled WGS sequence"/>
</dbReference>
<name>A0A1T2LCU3_9GAMM</name>
<gene>
    <name evidence="2" type="ORF">BOW52_00930</name>
</gene>
<dbReference type="SUPFAM" id="SSF54427">
    <property type="entry name" value="NTF2-like"/>
    <property type="match status" value="1"/>
</dbReference>
<evidence type="ECO:0000313" key="2">
    <source>
        <dbReference type="EMBL" id="OOZ42910.1"/>
    </source>
</evidence>
<comment type="caution">
    <text evidence="2">The sequence shown here is derived from an EMBL/GenBank/DDBJ whole genome shotgun (WGS) entry which is preliminary data.</text>
</comment>